<dbReference type="PANTHER" id="PTHR14187:SF5">
    <property type="entry name" value="HEAT SHOCK 70 KDA PROTEIN 12A"/>
    <property type="match status" value="1"/>
</dbReference>
<dbReference type="PANTHER" id="PTHR14187">
    <property type="entry name" value="ALPHA KINASE/ELONGATION FACTOR 2 KINASE"/>
    <property type="match status" value="1"/>
</dbReference>
<comment type="caution">
    <text evidence="1">The sequence shown here is derived from an EMBL/GenBank/DDBJ whole genome shotgun (WGS) entry which is preliminary data.</text>
</comment>
<accession>A0A8S3QMF6</accession>
<dbReference type="Gene3D" id="3.30.420.40">
    <property type="match status" value="1"/>
</dbReference>
<name>A0A8S3QMF6_MYTED</name>
<dbReference type="OrthoDB" id="6150883at2759"/>
<sequence>MERGTNSKENVLVVVAIDFGTTYSGWAYSFRKEYKENHTNIKTKGGWKNFDGQATEKTPTVALFTPEDKFHSFGYEAENKYAELVDEEQSTGWKYFKRFKMALLSDDTKQFGHQQRKLVTGKISRHQKLKDVNGKKITIFNSCFRMSELSEE</sequence>
<evidence type="ECO:0000313" key="1">
    <source>
        <dbReference type="EMBL" id="CAG2197919.1"/>
    </source>
</evidence>
<dbReference type="Proteomes" id="UP000683360">
    <property type="component" value="Unassembled WGS sequence"/>
</dbReference>
<gene>
    <name evidence="1" type="ORF">MEDL_12722</name>
</gene>
<keyword evidence="2" id="KW-1185">Reference proteome</keyword>
<dbReference type="SUPFAM" id="SSF53067">
    <property type="entry name" value="Actin-like ATPase domain"/>
    <property type="match status" value="1"/>
</dbReference>
<dbReference type="InterPro" id="IPR043129">
    <property type="entry name" value="ATPase_NBD"/>
</dbReference>
<reference evidence="1" key="1">
    <citation type="submission" date="2021-03" db="EMBL/GenBank/DDBJ databases">
        <authorList>
            <person name="Bekaert M."/>
        </authorList>
    </citation>
    <scope>NUCLEOTIDE SEQUENCE</scope>
</reference>
<dbReference type="AlphaFoldDB" id="A0A8S3QMF6"/>
<protein>
    <submittedName>
        <fullName evidence="1">Uncharacterized protein</fullName>
    </submittedName>
</protein>
<organism evidence="1 2">
    <name type="scientific">Mytilus edulis</name>
    <name type="common">Blue mussel</name>
    <dbReference type="NCBI Taxonomy" id="6550"/>
    <lineage>
        <taxon>Eukaryota</taxon>
        <taxon>Metazoa</taxon>
        <taxon>Spiralia</taxon>
        <taxon>Lophotrochozoa</taxon>
        <taxon>Mollusca</taxon>
        <taxon>Bivalvia</taxon>
        <taxon>Autobranchia</taxon>
        <taxon>Pteriomorphia</taxon>
        <taxon>Mytilida</taxon>
        <taxon>Mytiloidea</taxon>
        <taxon>Mytilidae</taxon>
        <taxon>Mytilinae</taxon>
        <taxon>Mytilus</taxon>
    </lineage>
</organism>
<evidence type="ECO:0000313" key="2">
    <source>
        <dbReference type="Proteomes" id="UP000683360"/>
    </source>
</evidence>
<dbReference type="EMBL" id="CAJPWZ010000657">
    <property type="protein sequence ID" value="CAG2197919.1"/>
    <property type="molecule type" value="Genomic_DNA"/>
</dbReference>
<proteinExistence type="predicted"/>